<evidence type="ECO:0008006" key="4">
    <source>
        <dbReference type="Google" id="ProtNLM"/>
    </source>
</evidence>
<comment type="caution">
    <text evidence="2">The sequence shown here is derived from an EMBL/GenBank/DDBJ whole genome shotgun (WGS) entry which is preliminary data.</text>
</comment>
<proteinExistence type="predicted"/>
<keyword evidence="3" id="KW-1185">Reference proteome</keyword>
<gene>
    <name evidence="2" type="ORF">OPR82_03660</name>
</gene>
<protein>
    <recommendedName>
        <fullName evidence="4">DUF3592 domain-containing protein</fullName>
    </recommendedName>
</protein>
<dbReference type="Proteomes" id="UP001301216">
    <property type="component" value="Unassembled WGS sequence"/>
</dbReference>
<evidence type="ECO:0000313" key="2">
    <source>
        <dbReference type="EMBL" id="MCX2695872.1"/>
    </source>
</evidence>
<feature type="transmembrane region" description="Helical" evidence="1">
    <location>
        <begin position="91"/>
        <end position="112"/>
    </location>
</feature>
<keyword evidence="1" id="KW-0812">Transmembrane</keyword>
<dbReference type="RefSeq" id="WP_265983076.1">
    <property type="nucleotide sequence ID" value="NZ_JAPHAV010000001.1"/>
</dbReference>
<sequence length="333" mass="37765">MSDIRHSGFSFHGRAWDVSVRRIAMFISRFVQIFADRLQDVSPARFFPPLCEQRPAIDDYKMTEHTSLPDLNGVFPAREIKIKKHGLAHRLLYPFLSIVFAFASIGVAFAWFPGLYKDHLIMNDPVILEDANIMDGQCRSKKMTVNCKAGIVYDYEGERRVKKVEFSFVSFSSGDYETDVVMQRSDPENVTLTLAIDEFWNRLAFDLGLFAIMLAMAILFLVRFIRITGSASAMKSAAALRFAWAKITASKKHLGATNITYNPLDPVHKKKNIVSRFSKKEAPFMRYVEAEDETYGIVAIHPQASLPVLLDEKFECLELSSDERESALKAVNA</sequence>
<feature type="transmembrane region" description="Helical" evidence="1">
    <location>
        <begin position="207"/>
        <end position="225"/>
    </location>
</feature>
<dbReference type="EMBL" id="JAPHAV010000001">
    <property type="protein sequence ID" value="MCX2695872.1"/>
    <property type="molecule type" value="Genomic_DNA"/>
</dbReference>
<keyword evidence="1" id="KW-0472">Membrane</keyword>
<evidence type="ECO:0000313" key="3">
    <source>
        <dbReference type="Proteomes" id="UP001301216"/>
    </source>
</evidence>
<name>A0ABT3QJT4_9HYPH</name>
<accession>A0ABT3QJT4</accession>
<organism evidence="2 3">
    <name type="scientific">Ochrobactrum chromiisoli</name>
    <dbReference type="NCBI Taxonomy" id="2993941"/>
    <lineage>
        <taxon>Bacteria</taxon>
        <taxon>Pseudomonadati</taxon>
        <taxon>Pseudomonadota</taxon>
        <taxon>Alphaproteobacteria</taxon>
        <taxon>Hyphomicrobiales</taxon>
        <taxon>Brucellaceae</taxon>
        <taxon>Brucella/Ochrobactrum group</taxon>
        <taxon>Ochrobactrum</taxon>
    </lineage>
</organism>
<reference evidence="2 3" key="1">
    <citation type="submission" date="2022-11" db="EMBL/GenBank/DDBJ databases">
        <title>Brucella sp. YY2X, whole genome shotgun sequencing project.</title>
        <authorList>
            <person name="Yang Y."/>
        </authorList>
    </citation>
    <scope>NUCLEOTIDE SEQUENCE [LARGE SCALE GENOMIC DNA]</scope>
    <source>
        <strain evidence="2 3">YY2X</strain>
    </source>
</reference>
<keyword evidence="1" id="KW-1133">Transmembrane helix</keyword>
<evidence type="ECO:0000256" key="1">
    <source>
        <dbReference type="SAM" id="Phobius"/>
    </source>
</evidence>